<gene>
    <name evidence="2" type="ORF">SDC9_102133</name>
</gene>
<protein>
    <submittedName>
        <fullName evidence="2">Uncharacterized protein</fullName>
    </submittedName>
</protein>
<proteinExistence type="predicted"/>
<comment type="caution">
    <text evidence="2">The sequence shown here is derived from an EMBL/GenBank/DDBJ whole genome shotgun (WGS) entry which is preliminary data.</text>
</comment>
<reference evidence="2" key="1">
    <citation type="submission" date="2019-08" db="EMBL/GenBank/DDBJ databases">
        <authorList>
            <person name="Kucharzyk K."/>
            <person name="Murdoch R.W."/>
            <person name="Higgins S."/>
            <person name="Loffler F."/>
        </authorList>
    </citation>
    <scope>NUCLEOTIDE SEQUENCE</scope>
</reference>
<feature type="region of interest" description="Disordered" evidence="1">
    <location>
        <begin position="1"/>
        <end position="60"/>
    </location>
</feature>
<dbReference type="AlphaFoldDB" id="A0A645AQI1"/>
<evidence type="ECO:0000256" key="1">
    <source>
        <dbReference type="SAM" id="MobiDB-lite"/>
    </source>
</evidence>
<sequence>MAAKGIVDESGLGKREKTPDSGSDSGPELQACPRPPNPNTKTHVPGGIFEAGNRNPVASG</sequence>
<accession>A0A645AQI1</accession>
<dbReference type="EMBL" id="VSSQ01015229">
    <property type="protein sequence ID" value="MPM55339.1"/>
    <property type="molecule type" value="Genomic_DNA"/>
</dbReference>
<organism evidence="2">
    <name type="scientific">bioreactor metagenome</name>
    <dbReference type="NCBI Taxonomy" id="1076179"/>
    <lineage>
        <taxon>unclassified sequences</taxon>
        <taxon>metagenomes</taxon>
        <taxon>ecological metagenomes</taxon>
    </lineage>
</organism>
<evidence type="ECO:0000313" key="2">
    <source>
        <dbReference type="EMBL" id="MPM55339.1"/>
    </source>
</evidence>
<name>A0A645AQI1_9ZZZZ</name>